<dbReference type="InterPro" id="IPR005467">
    <property type="entry name" value="His_kinase_dom"/>
</dbReference>
<dbReference type="PANTHER" id="PTHR45436:SF5">
    <property type="entry name" value="SENSOR HISTIDINE KINASE TRCS"/>
    <property type="match status" value="1"/>
</dbReference>
<keyword evidence="10" id="KW-0472">Membrane</keyword>
<comment type="subcellular location">
    <subcellularLocation>
        <location evidence="2">Cell membrane</location>
    </subcellularLocation>
</comment>
<dbReference type="CDD" id="cd06225">
    <property type="entry name" value="HAMP"/>
    <property type="match status" value="1"/>
</dbReference>
<sequence>MILRQSAEHYSRHLAADVEADATIHTHTLSGRGLALRQQLALLTSSLVVLAVLVAGGVAFWAARSAQLDILDSELSARAYLLLEDTKRLDTDDPNELRDLVWDFKQHNPFIRAAVSPTGSEAFFGDPVPVGGEYVTLSSGDYLSTRLLGDERVIIRQSPDGPGVALAQVADPYGRSAGSFGAALLMITGLGGLLTWAVGSLVVAAGLRPLQRLKKAVDEVTRTEELRLLPVDGNDEMAQVSDSFNKMMETLQDSRTRQAQLVADAGHELKTPLTSMRTNIELLMMLYSMGQENQISPEDRADLERDVLAQMEEMSALITDLVDLAREDAPGAVTEEFRLDEVLYEALERARRRRTDVSFKFRAEPWLMNGDRAAMSRAIINIFDNAVKWSPENGVVRISLRTATTKAVMIVDDSGPGIPESEREKVFERFYRATETRSTPGSGLGLAITKQALQRHQCEVFVESSDDQGARFRVVFPGSVPQRDDAE</sequence>
<evidence type="ECO:0000256" key="7">
    <source>
        <dbReference type="ARBA" id="ARBA00022777"/>
    </source>
</evidence>
<keyword evidence="7 11" id="KW-0418">Kinase</keyword>
<dbReference type="GO" id="GO:0005886">
    <property type="term" value="C:plasma membrane"/>
    <property type="evidence" value="ECO:0007669"/>
    <property type="project" value="UniProtKB-SubCell"/>
</dbReference>
<evidence type="ECO:0000256" key="4">
    <source>
        <dbReference type="ARBA" id="ARBA00022553"/>
    </source>
</evidence>
<evidence type="ECO:0000256" key="6">
    <source>
        <dbReference type="ARBA" id="ARBA00022692"/>
    </source>
</evidence>
<dbReference type="SUPFAM" id="SSF55874">
    <property type="entry name" value="ATPase domain of HSP90 chaperone/DNA topoisomerase II/histidine kinase"/>
    <property type="match status" value="1"/>
</dbReference>
<dbReference type="SUPFAM" id="SSF47384">
    <property type="entry name" value="Homodimeric domain of signal transducing histidine kinase"/>
    <property type="match status" value="1"/>
</dbReference>
<evidence type="ECO:0000313" key="11">
    <source>
        <dbReference type="EMBL" id="AKV58791.1"/>
    </source>
</evidence>
<keyword evidence="6" id="KW-0812">Transmembrane</keyword>
<dbReference type="InterPro" id="IPR003594">
    <property type="entry name" value="HATPase_dom"/>
</dbReference>
<dbReference type="AlphaFoldDB" id="A0A0K1RC84"/>
<dbReference type="PROSITE" id="PS50109">
    <property type="entry name" value="HIS_KIN"/>
    <property type="match status" value="1"/>
</dbReference>
<evidence type="ECO:0000256" key="8">
    <source>
        <dbReference type="ARBA" id="ARBA00022989"/>
    </source>
</evidence>
<dbReference type="CDD" id="cd00075">
    <property type="entry name" value="HATPase"/>
    <property type="match status" value="1"/>
</dbReference>
<keyword evidence="9" id="KW-0902">Two-component regulatory system</keyword>
<evidence type="ECO:0000256" key="5">
    <source>
        <dbReference type="ARBA" id="ARBA00022679"/>
    </source>
</evidence>
<dbReference type="Gene3D" id="3.30.565.10">
    <property type="entry name" value="Histidine kinase-like ATPase, C-terminal domain"/>
    <property type="match status" value="1"/>
</dbReference>
<dbReference type="CDD" id="cd00082">
    <property type="entry name" value="HisKA"/>
    <property type="match status" value="1"/>
</dbReference>
<dbReference type="SMART" id="SM00387">
    <property type="entry name" value="HATPase_c"/>
    <property type="match status" value="1"/>
</dbReference>
<dbReference type="Pfam" id="PF00512">
    <property type="entry name" value="HisKA"/>
    <property type="match status" value="1"/>
</dbReference>
<evidence type="ECO:0000313" key="12">
    <source>
        <dbReference type="Proteomes" id="UP000060016"/>
    </source>
</evidence>
<dbReference type="Gene3D" id="1.10.287.130">
    <property type="match status" value="1"/>
</dbReference>
<name>A0A0K1RC84_9CORY</name>
<dbReference type="EMBL" id="CP012342">
    <property type="protein sequence ID" value="AKV58791.1"/>
    <property type="molecule type" value="Genomic_DNA"/>
</dbReference>
<protein>
    <recommendedName>
        <fullName evidence="3">histidine kinase</fullName>
        <ecNumber evidence="3">2.7.13.3</ecNumber>
    </recommendedName>
</protein>
<dbReference type="InterPro" id="IPR004358">
    <property type="entry name" value="Sig_transdc_His_kin-like_C"/>
</dbReference>
<evidence type="ECO:0000256" key="2">
    <source>
        <dbReference type="ARBA" id="ARBA00004236"/>
    </source>
</evidence>
<gene>
    <name evidence="11" type="ORF">AK829_05970</name>
</gene>
<reference evidence="11 12" key="1">
    <citation type="submission" date="2015-08" db="EMBL/GenBank/DDBJ databases">
        <authorList>
            <person name="Babu N.S."/>
            <person name="Beckwith C.J."/>
            <person name="Beseler K.G."/>
            <person name="Brison A."/>
            <person name="Carone J.V."/>
            <person name="Caskin T.P."/>
            <person name="Diamond M."/>
            <person name="Durham M.E."/>
            <person name="Foxe J.M."/>
            <person name="Go M."/>
            <person name="Henderson B.A."/>
            <person name="Jones I.B."/>
            <person name="McGettigan J.A."/>
            <person name="Micheletti S.J."/>
            <person name="Nasrallah M.E."/>
            <person name="Ortiz D."/>
            <person name="Piller C.R."/>
            <person name="Privatt S.R."/>
            <person name="Schneider S.L."/>
            <person name="Sharp S."/>
            <person name="Smith T.C."/>
            <person name="Stanton J.D."/>
            <person name="Ullery H.E."/>
            <person name="Wilson R.J."/>
            <person name="Serrano M.G."/>
            <person name="Buck G."/>
            <person name="Lee V."/>
            <person name="Wang Y."/>
            <person name="Carvalho R."/>
            <person name="Voegtly L."/>
            <person name="Shi R."/>
            <person name="Duckworth R."/>
            <person name="Johnson A."/>
            <person name="Loviza R."/>
            <person name="Walstead R."/>
            <person name="Shah Z."/>
            <person name="Kiflezghi M."/>
            <person name="Wade K."/>
            <person name="Ball S.L."/>
            <person name="Bradley K.W."/>
            <person name="Asai D.J."/>
            <person name="Bowman C.A."/>
            <person name="Russell D.A."/>
            <person name="Pope W.H."/>
            <person name="Jacobs-Sera D."/>
            <person name="Hendrix R.W."/>
            <person name="Hatfull G.F."/>
        </authorList>
    </citation>
    <scope>NUCLEOTIDE SEQUENCE [LARGE SCALE GENOMIC DNA]</scope>
    <source>
        <strain evidence="11 12">PUDD_83A45</strain>
    </source>
</reference>
<keyword evidence="4" id="KW-0597">Phosphoprotein</keyword>
<dbReference type="KEGG" id="crie:AK829_05970"/>
<evidence type="ECO:0000256" key="10">
    <source>
        <dbReference type="ARBA" id="ARBA00023136"/>
    </source>
</evidence>
<dbReference type="InterPro" id="IPR003660">
    <property type="entry name" value="HAMP_dom"/>
</dbReference>
<accession>A0A0K1RC84</accession>
<dbReference type="EC" id="2.7.13.3" evidence="3"/>
<evidence type="ECO:0000256" key="3">
    <source>
        <dbReference type="ARBA" id="ARBA00012438"/>
    </source>
</evidence>
<dbReference type="FunFam" id="3.30.565.10:FF:000006">
    <property type="entry name" value="Sensor histidine kinase WalK"/>
    <property type="match status" value="1"/>
</dbReference>
<dbReference type="PATRIC" id="fig|156976.3.peg.1185"/>
<dbReference type="InterPro" id="IPR036097">
    <property type="entry name" value="HisK_dim/P_sf"/>
</dbReference>
<dbReference type="Pfam" id="PF02518">
    <property type="entry name" value="HATPase_c"/>
    <property type="match status" value="1"/>
</dbReference>
<keyword evidence="12" id="KW-1185">Reference proteome</keyword>
<dbReference type="InterPro" id="IPR050428">
    <property type="entry name" value="TCS_sensor_his_kinase"/>
</dbReference>
<proteinExistence type="predicted"/>
<keyword evidence="5" id="KW-0808">Transferase</keyword>
<organism evidence="11 12">
    <name type="scientific">Corynebacterium riegelii</name>
    <dbReference type="NCBI Taxonomy" id="156976"/>
    <lineage>
        <taxon>Bacteria</taxon>
        <taxon>Bacillati</taxon>
        <taxon>Actinomycetota</taxon>
        <taxon>Actinomycetes</taxon>
        <taxon>Mycobacteriales</taxon>
        <taxon>Corynebacteriaceae</taxon>
        <taxon>Corynebacterium</taxon>
    </lineage>
</organism>
<evidence type="ECO:0000256" key="1">
    <source>
        <dbReference type="ARBA" id="ARBA00000085"/>
    </source>
</evidence>
<dbReference type="SUPFAM" id="SSF158472">
    <property type="entry name" value="HAMP domain-like"/>
    <property type="match status" value="1"/>
</dbReference>
<dbReference type="InterPro" id="IPR036890">
    <property type="entry name" value="HATPase_C_sf"/>
</dbReference>
<keyword evidence="8" id="KW-1133">Transmembrane helix</keyword>
<dbReference type="GO" id="GO:0000155">
    <property type="term" value="F:phosphorelay sensor kinase activity"/>
    <property type="evidence" value="ECO:0007669"/>
    <property type="project" value="InterPro"/>
</dbReference>
<dbReference type="SMART" id="SM00388">
    <property type="entry name" value="HisKA"/>
    <property type="match status" value="1"/>
</dbReference>
<dbReference type="Gene3D" id="6.10.340.10">
    <property type="match status" value="1"/>
</dbReference>
<evidence type="ECO:0000256" key="9">
    <source>
        <dbReference type="ARBA" id="ARBA00023012"/>
    </source>
</evidence>
<dbReference type="PROSITE" id="PS50885">
    <property type="entry name" value="HAMP"/>
    <property type="match status" value="1"/>
</dbReference>
<dbReference type="InterPro" id="IPR003661">
    <property type="entry name" value="HisK_dim/P_dom"/>
</dbReference>
<comment type="catalytic activity">
    <reaction evidence="1">
        <text>ATP + protein L-histidine = ADP + protein N-phospho-L-histidine.</text>
        <dbReference type="EC" id="2.7.13.3"/>
    </reaction>
</comment>
<dbReference type="PRINTS" id="PR00344">
    <property type="entry name" value="BCTRLSENSOR"/>
</dbReference>
<dbReference type="RefSeq" id="WP_052205034.1">
    <property type="nucleotide sequence ID" value="NZ_BAAAGW010000018.1"/>
</dbReference>
<dbReference type="SMART" id="SM00304">
    <property type="entry name" value="HAMP"/>
    <property type="match status" value="1"/>
</dbReference>
<dbReference type="Proteomes" id="UP000060016">
    <property type="component" value="Chromosome"/>
</dbReference>
<dbReference type="PANTHER" id="PTHR45436">
    <property type="entry name" value="SENSOR HISTIDINE KINASE YKOH"/>
    <property type="match status" value="1"/>
</dbReference>
<dbReference type="STRING" id="156976.AK829_05970"/>
<dbReference type="Pfam" id="PF00672">
    <property type="entry name" value="HAMP"/>
    <property type="match status" value="1"/>
</dbReference>